<keyword evidence="1" id="KW-0812">Transmembrane</keyword>
<dbReference type="Proteomes" id="UP001501126">
    <property type="component" value="Unassembled WGS sequence"/>
</dbReference>
<feature type="transmembrane region" description="Helical" evidence="1">
    <location>
        <begin position="98"/>
        <end position="120"/>
    </location>
</feature>
<feature type="transmembrane region" description="Helical" evidence="1">
    <location>
        <begin position="126"/>
        <end position="145"/>
    </location>
</feature>
<feature type="transmembrane region" description="Helical" evidence="1">
    <location>
        <begin position="59"/>
        <end position="77"/>
    </location>
</feature>
<reference evidence="2 3" key="1">
    <citation type="journal article" date="2019" name="Int. J. Syst. Evol. Microbiol.">
        <title>The Global Catalogue of Microorganisms (GCM) 10K type strain sequencing project: providing services to taxonomists for standard genome sequencing and annotation.</title>
        <authorList>
            <consortium name="The Broad Institute Genomics Platform"/>
            <consortium name="The Broad Institute Genome Sequencing Center for Infectious Disease"/>
            <person name="Wu L."/>
            <person name="Ma J."/>
        </authorList>
    </citation>
    <scope>NUCLEOTIDE SEQUENCE [LARGE SCALE GENOMIC DNA]</scope>
    <source>
        <strain evidence="2 3">JCM 16083</strain>
    </source>
</reference>
<organism evidence="2 3">
    <name type="scientific">Wandonia haliotis</name>
    <dbReference type="NCBI Taxonomy" id="574963"/>
    <lineage>
        <taxon>Bacteria</taxon>
        <taxon>Pseudomonadati</taxon>
        <taxon>Bacteroidota</taxon>
        <taxon>Flavobacteriia</taxon>
        <taxon>Flavobacteriales</taxon>
        <taxon>Crocinitomicaceae</taxon>
        <taxon>Wandonia</taxon>
    </lineage>
</organism>
<evidence type="ECO:0000313" key="3">
    <source>
        <dbReference type="Proteomes" id="UP001501126"/>
    </source>
</evidence>
<dbReference type="RefSeq" id="WP_343788726.1">
    <property type="nucleotide sequence ID" value="NZ_BAAAFH010000022.1"/>
</dbReference>
<proteinExistence type="predicted"/>
<gene>
    <name evidence="2" type="ORF">GCM10009118_26720</name>
</gene>
<dbReference type="EMBL" id="BAAAFH010000022">
    <property type="protein sequence ID" value="GAA0876262.1"/>
    <property type="molecule type" value="Genomic_DNA"/>
</dbReference>
<evidence type="ECO:0000256" key="1">
    <source>
        <dbReference type="SAM" id="Phobius"/>
    </source>
</evidence>
<dbReference type="InterPro" id="IPR027417">
    <property type="entry name" value="P-loop_NTPase"/>
</dbReference>
<dbReference type="Gene3D" id="3.40.50.300">
    <property type="entry name" value="P-loop containing nucleotide triphosphate hydrolases"/>
    <property type="match status" value="1"/>
</dbReference>
<comment type="caution">
    <text evidence="2">The sequence shown here is derived from an EMBL/GenBank/DDBJ whole genome shotgun (WGS) entry which is preliminary data.</text>
</comment>
<keyword evidence="3" id="KW-1185">Reference proteome</keyword>
<keyword evidence="1" id="KW-1133">Transmembrane helix</keyword>
<accession>A0ABN1MSH1</accession>
<keyword evidence="1" id="KW-0472">Membrane</keyword>
<sequence>MGKITGRQIWKTLHADLIGKDSQRGITLTYGWFANQLGHFALGFVPTSIAYILGVELKTALFSVACFWLAFEIYNASSPLYKKEYKGNGTFKPQWKNLTFDTFTDLCFFWTGSLTFYFIASTDKNGLYFFLAGLLPLFFFGRYWFLTKLYQQNAFFPYAFRLSQWNGRLKTEDADFIRHYLRQRPREAHHFIVSGAKKSGKTTITVGMANELAIRHNKTTYTTLSKWVSVLSDSQEELSRGNKSLWTWQESEFLLIDDINPGTPEEANKYKATDIESFINNSGYGDTIKQILGNTSVAWVVGSCSNDDGIRDWKEMLIRIGIPKEKITTIDLNSFQSGK</sequence>
<name>A0ABN1MSH1_9FLAO</name>
<evidence type="ECO:0000313" key="2">
    <source>
        <dbReference type="EMBL" id="GAA0876262.1"/>
    </source>
</evidence>
<protein>
    <submittedName>
        <fullName evidence="2">Uncharacterized protein</fullName>
    </submittedName>
</protein>